<accession>A0A843AG11</accession>
<organism evidence="1 2">
    <name type="scientific">Methanobrevibacter arboriphilus</name>
    <dbReference type="NCBI Taxonomy" id="39441"/>
    <lineage>
        <taxon>Archaea</taxon>
        <taxon>Methanobacteriati</taxon>
        <taxon>Methanobacteriota</taxon>
        <taxon>Methanomada group</taxon>
        <taxon>Methanobacteria</taxon>
        <taxon>Methanobacteriales</taxon>
        <taxon>Methanobacteriaceae</taxon>
        <taxon>Methanobrevibacter</taxon>
    </lineage>
</organism>
<proteinExistence type="predicted"/>
<sequence>MEIKINNAVESLIKTAKPFGNSAKVNVPRAWIGKKVQIVLLDD</sequence>
<dbReference type="AlphaFoldDB" id="A0A843AG11"/>
<evidence type="ECO:0000313" key="2">
    <source>
        <dbReference type="Proteomes" id="UP000658733"/>
    </source>
</evidence>
<dbReference type="RefSeq" id="WP_278524267.1">
    <property type="nucleotide sequence ID" value="NZ_JADIIN010000075.1"/>
</dbReference>
<comment type="caution">
    <text evidence="1">The sequence shown here is derived from an EMBL/GenBank/DDBJ whole genome shotgun (WGS) entry which is preliminary data.</text>
</comment>
<dbReference type="NCBIfam" id="NF033496">
    <property type="entry name" value="DUF2080_fam_acc"/>
    <property type="match status" value="1"/>
</dbReference>
<protein>
    <submittedName>
        <fullName evidence="1">DUF2080 family transposase-associated protein</fullName>
    </submittedName>
</protein>
<dbReference type="EMBL" id="JADIIN010000075">
    <property type="protein sequence ID" value="MBF4469644.1"/>
    <property type="molecule type" value="Genomic_DNA"/>
</dbReference>
<dbReference type="Proteomes" id="UP000658733">
    <property type="component" value="Unassembled WGS sequence"/>
</dbReference>
<dbReference type="Pfam" id="PF09853">
    <property type="entry name" value="DUF2080"/>
    <property type="match status" value="1"/>
</dbReference>
<dbReference type="InterPro" id="IPR019205">
    <property type="entry name" value="DUF2080_transposon-encoded"/>
</dbReference>
<reference evidence="1" key="1">
    <citation type="submission" date="2020-10" db="EMBL/GenBank/DDBJ databases">
        <title>Dehalococcoides mccartyi of a TCE/Cr reducing biochatode.</title>
        <authorList>
            <person name="Matturro B."/>
        </authorList>
    </citation>
    <scope>NUCLEOTIDE SEQUENCE</scope>
    <source>
        <strain evidence="1">Bin4</strain>
    </source>
</reference>
<evidence type="ECO:0000313" key="1">
    <source>
        <dbReference type="EMBL" id="MBF4469644.1"/>
    </source>
</evidence>
<name>A0A843AG11_METAZ</name>
<gene>
    <name evidence="1" type="ORF">ISP01_09595</name>
</gene>